<sequence length="119" mass="14058">MIRIKRAYKEAEDTDGYRVLVDRLWPRGVSKEKEHLDLWLKEIAPSNELRKWFNHEPDKFSQFKEKYLIELNAGEANDACQRLIQIINKHPIVTLVYGAKDEVHNNAVVLQEMLEKVNQ</sequence>
<evidence type="ECO:0000313" key="2">
    <source>
        <dbReference type="Proteomes" id="UP000194948"/>
    </source>
</evidence>
<dbReference type="Pfam" id="PF22752">
    <property type="entry name" value="DUF488-N3i"/>
    <property type="match status" value="1"/>
</dbReference>
<keyword evidence="2" id="KW-1185">Reference proteome</keyword>
<evidence type="ECO:0000313" key="1">
    <source>
        <dbReference type="EMBL" id="WYK02128.1"/>
    </source>
</evidence>
<proteinExistence type="predicted"/>
<dbReference type="PANTHER" id="PTHR36849">
    <property type="entry name" value="CYTOPLASMIC PROTEIN-RELATED"/>
    <property type="match status" value="1"/>
</dbReference>
<dbReference type="EMBL" id="CP147244">
    <property type="protein sequence ID" value="WYK02128.1"/>
    <property type="molecule type" value="Genomic_DNA"/>
</dbReference>
<dbReference type="Proteomes" id="UP000194948">
    <property type="component" value="Chromosome"/>
</dbReference>
<dbReference type="RefSeq" id="WP_086312020.1">
    <property type="nucleotide sequence ID" value="NZ_CP147244.1"/>
</dbReference>
<name>A0AAQ3WB87_9ENTE</name>
<accession>A0AAQ3WB87</accession>
<gene>
    <name evidence="1" type="ORF">A5821_003271</name>
</gene>
<reference evidence="1 2" key="2">
    <citation type="submission" date="2024-03" db="EMBL/GenBank/DDBJ databases">
        <title>The Genome Sequence of Enterococcus sp. DIV0205d.</title>
        <authorList>
            <consortium name="The Broad Institute Genomics Platform"/>
            <consortium name="The Broad Institute Microbial Omics Core"/>
            <consortium name="The Broad Institute Genomic Center for Infectious Diseases"/>
            <person name="Earl A."/>
            <person name="Manson A."/>
            <person name="Gilmore M."/>
            <person name="Schwartman J."/>
            <person name="Shea T."/>
            <person name="Abouelleil A."/>
            <person name="Cao P."/>
            <person name="Chapman S."/>
            <person name="Cusick C."/>
            <person name="Young S."/>
            <person name="Neafsey D."/>
            <person name="Nusbaum C."/>
            <person name="Birren B."/>
        </authorList>
    </citation>
    <scope>NUCLEOTIDE SEQUENCE [LARGE SCALE GENOMIC DNA]</scope>
    <source>
        <strain evidence="1 2">7F3_DIV0205</strain>
    </source>
</reference>
<dbReference type="PANTHER" id="PTHR36849:SF1">
    <property type="entry name" value="CYTOPLASMIC PROTEIN"/>
    <property type="match status" value="1"/>
</dbReference>
<dbReference type="InterPro" id="IPR052552">
    <property type="entry name" value="YeaO-like"/>
</dbReference>
<dbReference type="AlphaFoldDB" id="A0AAQ3WB87"/>
<organism evidence="1 2">
    <name type="scientific">Candidatus Enterococcus palustris</name>
    <dbReference type="NCBI Taxonomy" id="1834189"/>
    <lineage>
        <taxon>Bacteria</taxon>
        <taxon>Bacillati</taxon>
        <taxon>Bacillota</taxon>
        <taxon>Bacilli</taxon>
        <taxon>Lactobacillales</taxon>
        <taxon>Enterococcaceae</taxon>
        <taxon>Enterococcus</taxon>
    </lineage>
</organism>
<reference evidence="2" key="1">
    <citation type="submission" date="2017-05" db="EMBL/GenBank/DDBJ databases">
        <title>The Genome Sequence of EEnterococcus faecalis 9F2_4866.</title>
        <authorList>
            <consortium name="The Broad Institute Genomics Platform"/>
            <consortium name="The Broad Institute Genomic Center for Infectious Diseases"/>
            <person name="Earl A."/>
            <person name="Manson A."/>
            <person name="Schwartman J."/>
            <person name="Gilmore M."/>
            <person name="Abouelleil A."/>
            <person name="Cao P."/>
            <person name="Chapman S."/>
            <person name="Cusick C."/>
            <person name="Shea T."/>
            <person name="Young S."/>
            <person name="Neafsey D."/>
            <person name="Nusbaum C."/>
            <person name="Birren B."/>
        </authorList>
    </citation>
    <scope>NUCLEOTIDE SEQUENCE [LARGE SCALE GENOMIC DNA]</scope>
    <source>
        <strain evidence="2">7F3_DIV0205</strain>
    </source>
</reference>
<evidence type="ECO:0008006" key="3">
    <source>
        <dbReference type="Google" id="ProtNLM"/>
    </source>
</evidence>
<protein>
    <recommendedName>
        <fullName evidence="3">MarR family transcriptional regulator</fullName>
    </recommendedName>
</protein>